<evidence type="ECO:0000256" key="3">
    <source>
        <dbReference type="ARBA" id="ARBA00007571"/>
    </source>
</evidence>
<dbReference type="FunFam" id="3.20.20.70:FF:000075">
    <property type="entry name" value="Tryptophan biosynthesis protein TRP1"/>
    <property type="match status" value="1"/>
</dbReference>
<evidence type="ECO:0000256" key="5">
    <source>
        <dbReference type="ARBA" id="ARBA00022272"/>
    </source>
</evidence>
<dbReference type="UniPathway" id="UPA00035">
    <property type="reaction ID" value="UER00042"/>
</dbReference>
<dbReference type="EC" id="5.3.1.24" evidence="4 10"/>
<evidence type="ECO:0000256" key="6">
    <source>
        <dbReference type="ARBA" id="ARBA00022605"/>
    </source>
</evidence>
<accession>A0A2N3G7H4</accession>
<dbReference type="InterPro" id="IPR044643">
    <property type="entry name" value="TrpF_fam"/>
</dbReference>
<keyword evidence="7 10" id="KW-0822">Tryptophan biosynthesis</keyword>
<evidence type="ECO:0000256" key="1">
    <source>
        <dbReference type="ARBA" id="ARBA00001164"/>
    </source>
</evidence>
<evidence type="ECO:0000256" key="4">
    <source>
        <dbReference type="ARBA" id="ARBA00012572"/>
    </source>
</evidence>
<proteinExistence type="inferred from homology"/>
<dbReference type="GO" id="GO:0004640">
    <property type="term" value="F:phosphoribosylanthranilate isomerase activity"/>
    <property type="evidence" value="ECO:0007669"/>
    <property type="project" value="UniProtKB-UniRule"/>
</dbReference>
<keyword evidence="8 10" id="KW-0057">Aromatic amino acid biosynthesis</keyword>
<dbReference type="InterPro" id="IPR011060">
    <property type="entry name" value="RibuloseP-bd_barrel"/>
</dbReference>
<reference evidence="12 13" key="1">
    <citation type="journal article" date="2017" name="ISME J.">
        <title>Potential for microbial H2 and metal transformations associated with novel bacteria and archaea in deep terrestrial subsurface sediments.</title>
        <authorList>
            <person name="Hernsdorf A.W."/>
            <person name="Amano Y."/>
            <person name="Miyakawa K."/>
            <person name="Ise K."/>
            <person name="Suzuki Y."/>
            <person name="Anantharaman K."/>
            <person name="Probst A."/>
            <person name="Burstein D."/>
            <person name="Thomas B.C."/>
            <person name="Banfield J.F."/>
        </authorList>
    </citation>
    <scope>NUCLEOTIDE SEQUENCE [LARGE SCALE GENOMIC DNA]</scope>
    <source>
        <strain evidence="12">HGW-Actinobacteria-3</strain>
    </source>
</reference>
<dbReference type="SUPFAM" id="SSF51366">
    <property type="entry name" value="Ribulose-phoshate binding barrel"/>
    <property type="match status" value="1"/>
</dbReference>
<dbReference type="Gene3D" id="3.20.20.70">
    <property type="entry name" value="Aldolase class I"/>
    <property type="match status" value="1"/>
</dbReference>
<comment type="pathway">
    <text evidence="2 10">Amino-acid biosynthesis; L-tryptophan biosynthesis; L-tryptophan from chorismate: step 3/5.</text>
</comment>
<dbReference type="PANTHER" id="PTHR42894">
    <property type="entry name" value="N-(5'-PHOSPHORIBOSYL)ANTHRANILATE ISOMERASE"/>
    <property type="match status" value="1"/>
</dbReference>
<gene>
    <name evidence="10" type="primary">trpF</name>
    <name evidence="12" type="ORF">CVT63_01405</name>
</gene>
<dbReference type="CDD" id="cd00405">
    <property type="entry name" value="PRAI"/>
    <property type="match status" value="1"/>
</dbReference>
<dbReference type="AlphaFoldDB" id="A0A2N3G7H4"/>
<evidence type="ECO:0000256" key="7">
    <source>
        <dbReference type="ARBA" id="ARBA00022822"/>
    </source>
</evidence>
<evidence type="ECO:0000256" key="10">
    <source>
        <dbReference type="HAMAP-Rule" id="MF_00135"/>
    </source>
</evidence>
<dbReference type="InterPro" id="IPR001240">
    <property type="entry name" value="PRAI_dom"/>
</dbReference>
<evidence type="ECO:0000256" key="2">
    <source>
        <dbReference type="ARBA" id="ARBA00004664"/>
    </source>
</evidence>
<protein>
    <recommendedName>
        <fullName evidence="5 10">N-(5'-phosphoribosyl)anthranilate isomerase</fullName>
        <shortName evidence="10">PRAI</shortName>
        <ecNumber evidence="4 10">5.3.1.24</ecNumber>
    </recommendedName>
</protein>
<evidence type="ECO:0000313" key="13">
    <source>
        <dbReference type="Proteomes" id="UP000233654"/>
    </source>
</evidence>
<dbReference type="GO" id="GO:0000162">
    <property type="term" value="P:L-tryptophan biosynthetic process"/>
    <property type="evidence" value="ECO:0007669"/>
    <property type="project" value="UniProtKB-UniRule"/>
</dbReference>
<evidence type="ECO:0000256" key="8">
    <source>
        <dbReference type="ARBA" id="ARBA00023141"/>
    </source>
</evidence>
<dbReference type="EMBL" id="PHEX01000008">
    <property type="protein sequence ID" value="PKQ28666.1"/>
    <property type="molecule type" value="Genomic_DNA"/>
</dbReference>
<evidence type="ECO:0000313" key="12">
    <source>
        <dbReference type="EMBL" id="PKQ28666.1"/>
    </source>
</evidence>
<feature type="domain" description="N-(5'phosphoribosyl) anthranilate isomerase (PRAI)" evidence="11">
    <location>
        <begin position="4"/>
        <end position="202"/>
    </location>
</feature>
<keyword evidence="6 10" id="KW-0028">Amino-acid biosynthesis</keyword>
<sequence length="214" mass="23350">MMWVKICGITKLSDAIQAAKFGVDAVGFVFADSPRRVTREEAREISRGMPDGPARVGVFVNSAVDEVRTIIKYCGLDIVQLHGEESYDYCLELGENIIKALRVNGTLDIAKATRYAQEGGVMALLLDGFDPLTRGGTGRVFDWTMVRLIEGKPKLIIAGGLNPGNIADVVKIARPYGVDASSGVEKSPGVKDARLMYEFIENARKADYITEANY</sequence>
<dbReference type="Pfam" id="PF00697">
    <property type="entry name" value="PRAI"/>
    <property type="match status" value="1"/>
</dbReference>
<dbReference type="HAMAP" id="MF_00135">
    <property type="entry name" value="PRAI"/>
    <property type="match status" value="1"/>
</dbReference>
<dbReference type="InterPro" id="IPR013785">
    <property type="entry name" value="Aldolase_TIM"/>
</dbReference>
<comment type="catalytic activity">
    <reaction evidence="1 10">
        <text>N-(5-phospho-beta-D-ribosyl)anthranilate = 1-(2-carboxyphenylamino)-1-deoxy-D-ribulose 5-phosphate</text>
        <dbReference type="Rhea" id="RHEA:21540"/>
        <dbReference type="ChEBI" id="CHEBI:18277"/>
        <dbReference type="ChEBI" id="CHEBI:58613"/>
        <dbReference type="EC" id="5.3.1.24"/>
    </reaction>
</comment>
<keyword evidence="9 10" id="KW-0413">Isomerase</keyword>
<organism evidence="12 13">
    <name type="scientific">Candidatus Anoxymicrobium japonicum</name>
    <dbReference type="NCBI Taxonomy" id="2013648"/>
    <lineage>
        <taxon>Bacteria</taxon>
        <taxon>Bacillati</taxon>
        <taxon>Actinomycetota</taxon>
        <taxon>Candidatus Geothermincolia</taxon>
        <taxon>Candidatus Geothermincolales</taxon>
        <taxon>Candidatus Anoxymicrobiaceae</taxon>
        <taxon>Candidatus Anoxymicrobium</taxon>
    </lineage>
</organism>
<dbReference type="PANTHER" id="PTHR42894:SF1">
    <property type="entry name" value="N-(5'-PHOSPHORIBOSYL)ANTHRANILATE ISOMERASE"/>
    <property type="match status" value="1"/>
</dbReference>
<comment type="similarity">
    <text evidence="3 10">Belongs to the TrpF family.</text>
</comment>
<evidence type="ECO:0000259" key="11">
    <source>
        <dbReference type="Pfam" id="PF00697"/>
    </source>
</evidence>
<comment type="caution">
    <text evidence="12">The sequence shown here is derived from an EMBL/GenBank/DDBJ whole genome shotgun (WGS) entry which is preliminary data.</text>
</comment>
<name>A0A2N3G7H4_9ACTN</name>
<dbReference type="NCBIfam" id="NF002298">
    <property type="entry name" value="PRK01222.1-4"/>
    <property type="match status" value="1"/>
</dbReference>
<dbReference type="Proteomes" id="UP000233654">
    <property type="component" value="Unassembled WGS sequence"/>
</dbReference>
<evidence type="ECO:0000256" key="9">
    <source>
        <dbReference type="ARBA" id="ARBA00023235"/>
    </source>
</evidence>